<feature type="chain" id="PRO_5010997680" evidence="4">
    <location>
        <begin position="22"/>
        <end position="402"/>
    </location>
</feature>
<feature type="region of interest" description="Disordered" evidence="3">
    <location>
        <begin position="28"/>
        <end position="62"/>
    </location>
</feature>
<dbReference type="SUPFAM" id="SSF52058">
    <property type="entry name" value="L domain-like"/>
    <property type="match status" value="1"/>
</dbReference>
<dbReference type="PROSITE" id="PS51450">
    <property type="entry name" value="LRR"/>
    <property type="match status" value="3"/>
</dbReference>
<gene>
    <name evidence="5" type="ORF">SAMN06296036_11818</name>
</gene>
<dbReference type="AlphaFoldDB" id="A0A1Y6CC24"/>
<dbReference type="PANTHER" id="PTHR46652">
    <property type="entry name" value="LEUCINE-RICH REPEAT AND IQ DOMAIN-CONTAINING PROTEIN 1-RELATED"/>
    <property type="match status" value="1"/>
</dbReference>
<keyword evidence="2" id="KW-0677">Repeat</keyword>
<dbReference type="InterPro" id="IPR032675">
    <property type="entry name" value="LRR_dom_sf"/>
</dbReference>
<keyword evidence="1" id="KW-0433">Leucine-rich repeat</keyword>
<evidence type="ECO:0000256" key="4">
    <source>
        <dbReference type="SAM" id="SignalP"/>
    </source>
</evidence>
<proteinExistence type="predicted"/>
<name>A0A1Y6CC24_9BACT</name>
<reference evidence="6" key="1">
    <citation type="submission" date="2017-04" db="EMBL/GenBank/DDBJ databases">
        <authorList>
            <person name="Varghese N."/>
            <person name="Submissions S."/>
        </authorList>
    </citation>
    <scope>NUCLEOTIDE SEQUENCE [LARGE SCALE GENOMIC DNA]</scope>
    <source>
        <strain evidence="6">RKEM611</strain>
    </source>
</reference>
<evidence type="ECO:0000313" key="5">
    <source>
        <dbReference type="EMBL" id="SMF56352.1"/>
    </source>
</evidence>
<dbReference type="OrthoDB" id="343917at2"/>
<sequence>MYVQKSSLAAIFFLFSCIACTSDEALDTRQPSDVSGAESTNSGGEDQGADQQGQPTDGTTSPELGIQLRSGSNIISWQEIPDAKSYNLLVSNQPISSLDGVTVIRGVKSPYTHIKVAEGRTYYGVSVVYEGVEKFPEIFVDDQPGPKLRDCLDAADAKLLSYEAIFAAGPYRDCYTFVDGVATLTNLDLSNQGITDLSPIQDALALEQLNLAGNDLTSIEILGQFEKLTNLDLSDNPNLTSIASLAGLVELRSFAAARTQVANVDVLKDSVEMMALNLTSTPLTDLSPLQKLVKIESLVLDGVLVAKAEATCPTVTTSASLSAFCLEGVTIAYQPHIEKLNQLHCLGCHPNFNEATLTQLAAVANQMIQDGVMPKNRDPLSASDMAIFQAWVNSIPPPVEDD</sequence>
<keyword evidence="4" id="KW-0732">Signal</keyword>
<keyword evidence="6" id="KW-1185">Reference proteome</keyword>
<accession>A0A1Y6CC24</accession>
<dbReference type="PANTHER" id="PTHR46652:SF3">
    <property type="entry name" value="LEUCINE-RICH REPEAT-CONTAINING PROTEIN 9"/>
    <property type="match status" value="1"/>
</dbReference>
<organism evidence="5 6">
    <name type="scientific">Pseudobacteriovorax antillogorgiicola</name>
    <dbReference type="NCBI Taxonomy" id="1513793"/>
    <lineage>
        <taxon>Bacteria</taxon>
        <taxon>Pseudomonadati</taxon>
        <taxon>Bdellovibrionota</taxon>
        <taxon>Oligoflexia</taxon>
        <taxon>Oligoflexales</taxon>
        <taxon>Pseudobacteriovoracaceae</taxon>
        <taxon>Pseudobacteriovorax</taxon>
    </lineage>
</organism>
<feature type="signal peptide" evidence="4">
    <location>
        <begin position="1"/>
        <end position="21"/>
    </location>
</feature>
<dbReference type="EMBL" id="FWZT01000018">
    <property type="protein sequence ID" value="SMF56352.1"/>
    <property type="molecule type" value="Genomic_DNA"/>
</dbReference>
<dbReference type="InterPro" id="IPR050836">
    <property type="entry name" value="SDS22/Internalin_LRR"/>
</dbReference>
<dbReference type="PROSITE" id="PS51257">
    <property type="entry name" value="PROKAR_LIPOPROTEIN"/>
    <property type="match status" value="1"/>
</dbReference>
<protein>
    <submittedName>
        <fullName evidence="5">Leucine Rich repeat-containing protein</fullName>
    </submittedName>
</protein>
<feature type="compositionally biased region" description="Polar residues" evidence="3">
    <location>
        <begin position="29"/>
        <end position="42"/>
    </location>
</feature>
<evidence type="ECO:0000313" key="6">
    <source>
        <dbReference type="Proteomes" id="UP000192907"/>
    </source>
</evidence>
<dbReference type="RefSeq" id="WP_132322447.1">
    <property type="nucleotide sequence ID" value="NZ_FWZT01000018.1"/>
</dbReference>
<dbReference type="InterPro" id="IPR001611">
    <property type="entry name" value="Leu-rich_rpt"/>
</dbReference>
<dbReference type="Pfam" id="PF12799">
    <property type="entry name" value="LRR_4"/>
    <property type="match status" value="1"/>
</dbReference>
<dbReference type="Proteomes" id="UP000192907">
    <property type="component" value="Unassembled WGS sequence"/>
</dbReference>
<evidence type="ECO:0000256" key="1">
    <source>
        <dbReference type="ARBA" id="ARBA00022614"/>
    </source>
</evidence>
<evidence type="ECO:0000256" key="2">
    <source>
        <dbReference type="ARBA" id="ARBA00022737"/>
    </source>
</evidence>
<dbReference type="STRING" id="1513793.SAMN06296036_11818"/>
<evidence type="ECO:0000256" key="3">
    <source>
        <dbReference type="SAM" id="MobiDB-lite"/>
    </source>
</evidence>
<dbReference type="Gene3D" id="3.80.10.10">
    <property type="entry name" value="Ribonuclease Inhibitor"/>
    <property type="match status" value="1"/>
</dbReference>
<dbReference type="InterPro" id="IPR025875">
    <property type="entry name" value="Leu-rich_rpt_4"/>
</dbReference>